<feature type="region of interest" description="Disordered" evidence="1">
    <location>
        <begin position="32"/>
        <end position="53"/>
    </location>
</feature>
<reference evidence="4 5" key="1">
    <citation type="submission" date="2019-03" db="EMBL/GenBank/DDBJ databases">
        <authorList>
            <person name="Gonzalez-Pimentel J.L."/>
        </authorList>
    </citation>
    <scope>NUCLEOTIDE SEQUENCE [LARGE SCALE GENOMIC DNA]</scope>
    <source>
        <strain evidence="4 5">JCM 31289</strain>
    </source>
</reference>
<dbReference type="InterPro" id="IPR021416">
    <property type="entry name" value="DUF3048_N"/>
</dbReference>
<dbReference type="Pfam" id="PF17479">
    <property type="entry name" value="DUF3048_C"/>
    <property type="match status" value="1"/>
</dbReference>
<feature type="domain" description="DUF3048" evidence="2">
    <location>
        <begin position="53"/>
        <end position="181"/>
    </location>
</feature>
<dbReference type="EMBL" id="SRID01000008">
    <property type="protein sequence ID" value="TGB18419.1"/>
    <property type="molecule type" value="Genomic_DNA"/>
</dbReference>
<keyword evidence="5" id="KW-1185">Reference proteome</keyword>
<accession>A0A4Z0HFP6</accession>
<feature type="domain" description="DUF3048" evidence="3">
    <location>
        <begin position="208"/>
        <end position="321"/>
    </location>
</feature>
<dbReference type="SUPFAM" id="SSF159774">
    <property type="entry name" value="YerB-like"/>
    <property type="match status" value="1"/>
</dbReference>
<evidence type="ECO:0000256" key="1">
    <source>
        <dbReference type="SAM" id="MobiDB-lite"/>
    </source>
</evidence>
<dbReference type="Gene3D" id="3.50.90.10">
    <property type="entry name" value="YerB-like"/>
    <property type="match status" value="1"/>
</dbReference>
<protein>
    <submittedName>
        <fullName evidence="4">DUF3048 domain-containing protein</fullName>
    </submittedName>
</protein>
<dbReference type="InterPro" id="IPR035328">
    <property type="entry name" value="DUF3048_C"/>
</dbReference>
<dbReference type="AlphaFoldDB" id="A0A4Z0HFP6"/>
<dbReference type="Pfam" id="PF11258">
    <property type="entry name" value="DUF3048"/>
    <property type="match status" value="1"/>
</dbReference>
<name>A0A4Z0HFP6_9ACTN</name>
<evidence type="ECO:0000313" key="4">
    <source>
        <dbReference type="EMBL" id="TGB18419.1"/>
    </source>
</evidence>
<comment type="caution">
    <text evidence="4">The sequence shown here is derived from an EMBL/GenBank/DDBJ whole genome shotgun (WGS) entry which is preliminary data.</text>
</comment>
<dbReference type="Proteomes" id="UP000297948">
    <property type="component" value="Unassembled WGS sequence"/>
</dbReference>
<proteinExistence type="predicted"/>
<evidence type="ECO:0000313" key="5">
    <source>
        <dbReference type="Proteomes" id="UP000297948"/>
    </source>
</evidence>
<evidence type="ECO:0000259" key="3">
    <source>
        <dbReference type="Pfam" id="PF17479"/>
    </source>
</evidence>
<sequence length="326" mass="34612">MRVTRGTAGGTKGLTLLAATLLVALLPGCGSGGDSRGGGRTEKSHSTFTGAPAEPRPVLAVKIDNVAAARPQTGVDSADIVYVEQVEGGLSRMLGIFSTHVPDTVGPVRSARETDLDLLRQFDRPALAYSGAQSKLQPSIAQAPLYPLPPERAPQAYRRSRDRAAPHNLYVRPATALRAAPDAGDAKDIGFRFGAAPAEGGRPTSRQTVHYPAADFAFTWSGERERWLVSMDGTPATTTDGKRLAAGTVVVQYVNVSPSRFHDRFGSVSPFTETTGSGAALVLRDGKAYQAHWERPTASDGTEFRTPGGQRVAFATGQVWVVYAPR</sequence>
<dbReference type="OrthoDB" id="9779102at2"/>
<organism evidence="4 5">
    <name type="scientific">Streptomyces palmae</name>
    <dbReference type="NCBI Taxonomy" id="1701085"/>
    <lineage>
        <taxon>Bacteria</taxon>
        <taxon>Bacillati</taxon>
        <taxon>Actinomycetota</taxon>
        <taxon>Actinomycetes</taxon>
        <taxon>Kitasatosporales</taxon>
        <taxon>Streptomycetaceae</taxon>
        <taxon>Streptomyces</taxon>
    </lineage>
</organism>
<gene>
    <name evidence="4" type="ORF">E4099_01945</name>
</gene>
<dbReference type="InterPro" id="IPR023158">
    <property type="entry name" value="YerB-like_sf"/>
</dbReference>
<evidence type="ECO:0000259" key="2">
    <source>
        <dbReference type="Pfam" id="PF11258"/>
    </source>
</evidence>
<dbReference type="RefSeq" id="WP_135337125.1">
    <property type="nucleotide sequence ID" value="NZ_JBHLTX010000060.1"/>
</dbReference>